<evidence type="ECO:0000313" key="1">
    <source>
        <dbReference type="EMBL" id="VDD29791.1"/>
    </source>
</evidence>
<gene>
    <name evidence="1" type="ORF">BOLC9T55114H</name>
</gene>
<protein>
    <submittedName>
        <fullName evidence="1">Uncharacterized protein</fullName>
    </submittedName>
</protein>
<organism evidence="1">
    <name type="scientific">Brassica oleracea</name>
    <name type="common">Wild cabbage</name>
    <dbReference type="NCBI Taxonomy" id="3712"/>
    <lineage>
        <taxon>Eukaryota</taxon>
        <taxon>Viridiplantae</taxon>
        <taxon>Streptophyta</taxon>
        <taxon>Embryophyta</taxon>
        <taxon>Tracheophyta</taxon>
        <taxon>Spermatophyta</taxon>
        <taxon>Magnoliopsida</taxon>
        <taxon>eudicotyledons</taxon>
        <taxon>Gunneridae</taxon>
        <taxon>Pentapetalae</taxon>
        <taxon>rosids</taxon>
        <taxon>malvids</taxon>
        <taxon>Brassicales</taxon>
        <taxon>Brassicaceae</taxon>
        <taxon>Brassiceae</taxon>
        <taxon>Brassica</taxon>
    </lineage>
</organism>
<dbReference type="EMBL" id="LR031875">
    <property type="protein sequence ID" value="VDD29791.1"/>
    <property type="molecule type" value="Genomic_DNA"/>
</dbReference>
<proteinExistence type="predicted"/>
<sequence>MPSVNGENETRPVGVKAAMAATAKGKRSLVDEGKNLQQVLALKQEVNKTKLLDSLLSRTEPLTELEVALKDKLITEMLSMGSSNTHPQMEARKPIVCGLSARRIIPPLP</sequence>
<accession>A0A3P6E0S0</accession>
<reference evidence="1" key="1">
    <citation type="submission" date="2018-11" db="EMBL/GenBank/DDBJ databases">
        <authorList>
            <consortium name="Genoscope - CEA"/>
            <person name="William W."/>
        </authorList>
    </citation>
    <scope>NUCLEOTIDE SEQUENCE</scope>
</reference>
<name>A0A3P6E0S0_BRAOL</name>
<dbReference type="AlphaFoldDB" id="A0A3P6E0S0"/>